<sequence length="64" mass="7257">MVVCQFTGSRRSLMVAMDRALSGLEFARDVVILTPEEFERDRYIPGTVARPAFLEGRVLYEHPG</sequence>
<dbReference type="EMBL" id="FP565575">
    <property type="protein sequence ID" value="CBE69925.1"/>
    <property type="molecule type" value="Genomic_DNA"/>
</dbReference>
<organism evidence="1 2">
    <name type="scientific">Methylomirabilis oxygeniifera</name>
    <dbReference type="NCBI Taxonomy" id="671143"/>
    <lineage>
        <taxon>Bacteria</taxon>
        <taxon>Candidatus Methylomirabilota</taxon>
        <taxon>Candidatus Methylomirabilia</taxon>
        <taxon>Candidatus Methylomirabilales</taxon>
        <taxon>Candidatus Methylomirabilaceae</taxon>
        <taxon>Candidatus Methylomirabilis</taxon>
    </lineage>
</organism>
<proteinExistence type="predicted"/>
<name>D5ML83_METO1</name>
<dbReference type="AlphaFoldDB" id="D5ML83"/>
<dbReference type="Proteomes" id="UP000006898">
    <property type="component" value="Chromosome"/>
</dbReference>
<evidence type="ECO:0000313" key="2">
    <source>
        <dbReference type="Proteomes" id="UP000006898"/>
    </source>
</evidence>
<evidence type="ECO:0000313" key="1">
    <source>
        <dbReference type="EMBL" id="CBE69925.1"/>
    </source>
</evidence>
<accession>D5ML83</accession>
<dbReference type="HOGENOM" id="CLU_2859363_0_0_0"/>
<dbReference type="KEGG" id="mox:DAMO_2852"/>
<reference evidence="1 2" key="1">
    <citation type="journal article" date="2010" name="Nature">
        <title>Nitrite-driven anaerobic methane oxidation by oxygenic bacteria.</title>
        <authorList>
            <person name="Ettwig K.F."/>
            <person name="Butler M.K."/>
            <person name="Le Paslier D."/>
            <person name="Pelletier E."/>
            <person name="Mangenot S."/>
            <person name="Kuypers M.M.M."/>
            <person name="Schreiber F."/>
            <person name="Dutilh B.E."/>
            <person name="Zedelius J."/>
            <person name="de Beer D."/>
            <person name="Gloerich J."/>
            <person name="Wessels H.J.C.T."/>
            <person name="van Allen T."/>
            <person name="Luesken F."/>
            <person name="Wu M."/>
            <person name="van de Pas-Schoonen K.T."/>
            <person name="Op den Camp H.J.M."/>
            <person name="Janssen-Megens E.M."/>
            <person name="Francoijs K-J."/>
            <person name="Stunnenberg H."/>
            <person name="Weissenbach J."/>
            <person name="Jetten M.S.M."/>
            <person name="Strous M."/>
        </authorList>
    </citation>
    <scope>NUCLEOTIDE SEQUENCE [LARGE SCALE GENOMIC DNA]</scope>
</reference>
<gene>
    <name evidence="1" type="ORF">DAMO_2852</name>
</gene>
<protein>
    <submittedName>
        <fullName evidence="1">DNA polymerase, beta domain protein region</fullName>
    </submittedName>
</protein>